<accession>A0ABD5TZ28</accession>
<organism evidence="1 2">
    <name type="scientific">Halopelagius fulvigenes</name>
    <dbReference type="NCBI Taxonomy" id="1198324"/>
    <lineage>
        <taxon>Archaea</taxon>
        <taxon>Methanobacteriati</taxon>
        <taxon>Methanobacteriota</taxon>
        <taxon>Stenosarchaea group</taxon>
        <taxon>Halobacteria</taxon>
        <taxon>Halobacteriales</taxon>
        <taxon>Haloferacaceae</taxon>
    </lineage>
</organism>
<protein>
    <recommendedName>
        <fullName evidence="3">DUF4065 domain-containing protein</fullName>
    </recommendedName>
</protein>
<dbReference type="Proteomes" id="UP001596408">
    <property type="component" value="Unassembled WGS sequence"/>
</dbReference>
<evidence type="ECO:0000313" key="2">
    <source>
        <dbReference type="Proteomes" id="UP001596408"/>
    </source>
</evidence>
<comment type="caution">
    <text evidence="1">The sequence shown here is derived from an EMBL/GenBank/DDBJ whole genome shotgun (WGS) entry which is preliminary data.</text>
</comment>
<sequence length="183" mass="20912">MIDDDLDQVDKLYLLLLHANGGDAVPGDLWIQKELFLVAKNMPKLEEALEFEAYLRGPFSETVEGIHDKLEVYGLVQRTRLGVALTPKGEDLVEDVYAEIPDRIRYLVEDIKDFANDLSRDELLVYVYYTYPEMTKNSMEKEGLEGKRKQVARHLYERGKVSLEKASELAGVPMSEFRGAIRA</sequence>
<name>A0ABD5TZ28_9EURY</name>
<gene>
    <name evidence="1" type="ORF">ACFQEV_11760</name>
</gene>
<reference evidence="1 2" key="1">
    <citation type="journal article" date="2019" name="Int. J. Syst. Evol. Microbiol.">
        <title>The Global Catalogue of Microorganisms (GCM) 10K type strain sequencing project: providing services to taxonomists for standard genome sequencing and annotation.</title>
        <authorList>
            <consortium name="The Broad Institute Genomics Platform"/>
            <consortium name="The Broad Institute Genome Sequencing Center for Infectious Disease"/>
            <person name="Wu L."/>
            <person name="Ma J."/>
        </authorList>
    </citation>
    <scope>NUCLEOTIDE SEQUENCE [LARGE SCALE GENOMIC DNA]</scope>
    <source>
        <strain evidence="1 2">YIM 94188</strain>
    </source>
</reference>
<proteinExistence type="predicted"/>
<dbReference type="AlphaFoldDB" id="A0ABD5TZ28"/>
<dbReference type="EMBL" id="JBHSXH010000015">
    <property type="protein sequence ID" value="MFC6825660.1"/>
    <property type="molecule type" value="Genomic_DNA"/>
</dbReference>
<evidence type="ECO:0000313" key="1">
    <source>
        <dbReference type="EMBL" id="MFC6825660.1"/>
    </source>
</evidence>
<evidence type="ECO:0008006" key="3">
    <source>
        <dbReference type="Google" id="ProtNLM"/>
    </source>
</evidence>
<dbReference type="RefSeq" id="WP_379696095.1">
    <property type="nucleotide sequence ID" value="NZ_JBHSXH010000015.1"/>
</dbReference>
<keyword evidence="2" id="KW-1185">Reference proteome</keyword>